<dbReference type="Pfam" id="PF03176">
    <property type="entry name" value="MMPL"/>
    <property type="match status" value="1"/>
</dbReference>
<gene>
    <name evidence="8" type="ORF">I596_3387</name>
</gene>
<feature type="transmembrane region" description="Helical" evidence="6">
    <location>
        <begin position="427"/>
        <end position="446"/>
    </location>
</feature>
<feature type="transmembrane region" description="Helical" evidence="6">
    <location>
        <begin position="726"/>
        <end position="745"/>
    </location>
</feature>
<keyword evidence="4 6" id="KW-1133">Transmembrane helix</keyword>
<feature type="transmembrane region" description="Helical" evidence="6">
    <location>
        <begin position="751"/>
        <end position="773"/>
    </location>
</feature>
<evidence type="ECO:0000256" key="1">
    <source>
        <dbReference type="ARBA" id="ARBA00004651"/>
    </source>
</evidence>
<evidence type="ECO:0000256" key="4">
    <source>
        <dbReference type="ARBA" id="ARBA00022989"/>
    </source>
</evidence>
<evidence type="ECO:0000259" key="7">
    <source>
        <dbReference type="Pfam" id="PF03176"/>
    </source>
</evidence>
<keyword evidence="5 6" id="KW-0472">Membrane</keyword>
<protein>
    <submittedName>
        <fullName evidence="8">Membrane protein, inferred for ABFAE pathway</fullName>
    </submittedName>
</protein>
<dbReference type="InterPro" id="IPR004869">
    <property type="entry name" value="MMPL_dom"/>
</dbReference>
<feature type="transmembrane region" description="Helical" evidence="6">
    <location>
        <begin position="694"/>
        <end position="714"/>
    </location>
</feature>
<sequence length="779" mass="83621">MSDVPLRARRLAIGWLLVVLAMAGHGLWLWSGDRLHLETDMLAMLPQRAGDRAAQDATRQLADAAGRRVVVLVGAPDWPSARTAADAYAAAVGAAGPSLALRYRVGDDLADDWIGFFTPYRHQLLTDAQRAQMETEPADRLAARAVEALYRPFGLPRVGTWQDDPLNLFGGWLAARAAESPVRVVDGRLSVAGDGRQYALLMLEQHGPAFSIAAQRALMPVLDAARAAALAAVPAAEVVNAGVPLYAAHAAEQAHREVHTIGLGSLAGILVLTVLAFNGLRPRLLVALSIGVGLLAAISVCALLFERIHLITLVFGASLVGVAENYGTNWFCNRLGRPPEERWAMRRRQAPVMWLAMLTTVIGYALLALAPFPGLRQIAVFSGVGLLAAFVTVLWWFPFLDRRRIEFNRFAAWLGSRRALWPALGRNAFTVVFAVAVTGLVGAGLARLRSNDDIRLLQNSPPTLIEQQLRLGALLDLPSPAQFYLVTAPSEDGVLAAEEAVKQRLAARVADGTLDGWQAVSDWVPSRERQQQDAALVARRIDGDGGVLALAAARLGETLAPAAAAAVVPLAVADWLAAPVSEPLRHQWLGRFGDGYASVMLLRGAHDPARFGALAAIAAEVPGVRFVDKVGEVSEVLARYRQLMGWVIVASYALVLVALCLRFGRRGWRALAPTAIASALAIALLALLGQPLQLFNVLALLLILGMGVDYGIFLLEQPGRSERRPFLSVTIAAACIELAFGLLALSQTPALRAFGLTMLFGIFLAWLLTPLFMDADHAA</sequence>
<evidence type="ECO:0000256" key="2">
    <source>
        <dbReference type="ARBA" id="ARBA00022475"/>
    </source>
</evidence>
<evidence type="ECO:0000256" key="5">
    <source>
        <dbReference type="ARBA" id="ARBA00023136"/>
    </source>
</evidence>
<dbReference type="GO" id="GO:0005886">
    <property type="term" value="C:plasma membrane"/>
    <property type="evidence" value="ECO:0007669"/>
    <property type="project" value="UniProtKB-SubCell"/>
</dbReference>
<evidence type="ECO:0000313" key="9">
    <source>
        <dbReference type="Proteomes" id="UP000076830"/>
    </source>
</evidence>
<organism evidence="8 9">
    <name type="scientific">Dokdonella koreensis DS-123</name>
    <dbReference type="NCBI Taxonomy" id="1300342"/>
    <lineage>
        <taxon>Bacteria</taxon>
        <taxon>Pseudomonadati</taxon>
        <taxon>Pseudomonadota</taxon>
        <taxon>Gammaproteobacteria</taxon>
        <taxon>Lysobacterales</taxon>
        <taxon>Rhodanobacteraceae</taxon>
        <taxon>Dokdonella</taxon>
    </lineage>
</organism>
<evidence type="ECO:0000313" key="8">
    <source>
        <dbReference type="EMBL" id="ANB19376.1"/>
    </source>
</evidence>
<keyword evidence="9" id="KW-1185">Reference proteome</keyword>
<keyword evidence="3 6" id="KW-0812">Transmembrane</keyword>
<feature type="transmembrane region" description="Helical" evidence="6">
    <location>
        <begin position="12"/>
        <end position="30"/>
    </location>
</feature>
<feature type="domain" description="Membrane transport protein MMPL" evidence="7">
    <location>
        <begin position="197"/>
        <end position="313"/>
    </location>
</feature>
<proteinExistence type="predicted"/>
<feature type="transmembrane region" description="Helical" evidence="6">
    <location>
        <begin position="311"/>
        <end position="332"/>
    </location>
</feature>
<feature type="transmembrane region" description="Helical" evidence="6">
    <location>
        <begin position="258"/>
        <end position="277"/>
    </location>
</feature>
<dbReference type="InterPro" id="IPR050545">
    <property type="entry name" value="Mycobact_MmpL"/>
</dbReference>
<dbReference type="SUPFAM" id="SSF82866">
    <property type="entry name" value="Multidrug efflux transporter AcrB transmembrane domain"/>
    <property type="match status" value="2"/>
</dbReference>
<dbReference type="Gene3D" id="1.20.1640.10">
    <property type="entry name" value="Multidrug efflux transporter AcrB transmembrane domain"/>
    <property type="match status" value="2"/>
</dbReference>
<dbReference type="AlphaFoldDB" id="A0A167H7X8"/>
<dbReference type="PANTHER" id="PTHR33406:SF13">
    <property type="entry name" value="MEMBRANE PROTEIN YDFJ"/>
    <property type="match status" value="1"/>
</dbReference>
<feature type="transmembrane region" description="Helical" evidence="6">
    <location>
        <begin position="670"/>
        <end position="688"/>
    </location>
</feature>
<dbReference type="EMBL" id="CP015249">
    <property type="protein sequence ID" value="ANB19376.1"/>
    <property type="molecule type" value="Genomic_DNA"/>
</dbReference>
<name>A0A167H7X8_9GAMM</name>
<evidence type="ECO:0000256" key="3">
    <source>
        <dbReference type="ARBA" id="ARBA00022692"/>
    </source>
</evidence>
<dbReference type="PATRIC" id="fig|1300342.3.peg.3309"/>
<reference evidence="8 9" key="1">
    <citation type="submission" date="2016-04" db="EMBL/GenBank/DDBJ databases">
        <title>Complete genome sequence of Dokdonella koreensis DS-123T.</title>
        <authorList>
            <person name="Kim J.F."/>
            <person name="Lee H."/>
            <person name="Kwak M.-J."/>
        </authorList>
    </citation>
    <scope>NUCLEOTIDE SEQUENCE [LARGE SCALE GENOMIC DNA]</scope>
    <source>
        <strain evidence="8 9">DS-123</strain>
    </source>
</reference>
<dbReference type="Proteomes" id="UP000076830">
    <property type="component" value="Chromosome"/>
</dbReference>
<feature type="transmembrane region" description="Helical" evidence="6">
    <location>
        <begin position="378"/>
        <end position="400"/>
    </location>
</feature>
<feature type="transmembrane region" description="Helical" evidence="6">
    <location>
        <begin position="284"/>
        <end position="305"/>
    </location>
</feature>
<dbReference type="PANTHER" id="PTHR33406">
    <property type="entry name" value="MEMBRANE PROTEIN MJ1562-RELATED"/>
    <property type="match status" value="1"/>
</dbReference>
<dbReference type="STRING" id="1300342.I596_3387"/>
<comment type="subcellular location">
    <subcellularLocation>
        <location evidence="1">Cell membrane</location>
        <topology evidence="1">Multi-pass membrane protein</topology>
    </subcellularLocation>
</comment>
<accession>A0A167H7X8</accession>
<feature type="transmembrane region" description="Helical" evidence="6">
    <location>
        <begin position="643"/>
        <end position="663"/>
    </location>
</feature>
<keyword evidence="2" id="KW-1003">Cell membrane</keyword>
<evidence type="ECO:0000256" key="6">
    <source>
        <dbReference type="SAM" id="Phobius"/>
    </source>
</evidence>
<dbReference type="KEGG" id="dko:I596_3387"/>
<feature type="transmembrane region" description="Helical" evidence="6">
    <location>
        <begin position="352"/>
        <end position="372"/>
    </location>
</feature>